<sequence length="378" mass="41114">MTDERLAQVRLWCAQARIDGPFDTGWPAEISDAAAVLIASARVDEQTRAVLLARHRADRPLPSIGGYAMLRRLTDELARLRERTGRLQGGAVAAMIDYRAAGLGRRLQTLRSTVESGSGHYASGIRGIRRDRRLGVHLEPRQRAAVVTALSRTPVPFAPSTTEQLRGAAADASARAVRLSENSVVARISKYLTVPTGEQRRFADRYDTLLFLAASWFDRIDRSEIWQSDCFAVQRLQLDLADELVQIAVDTVALQEIEADLVAVGSAAVNGPELAEGRQAALAVVWDQLVDRVGALGRIGDVLAAAEERVRALAAVDRTVSLDSRIDELIARSGNRELSAANTRFVAEQMIDPGEVLGALQAAVHDDIVLITSRARSD</sequence>
<organism evidence="1 2">
    <name type="scientific">Skermania pinensis</name>
    <dbReference type="NCBI Taxonomy" id="39122"/>
    <lineage>
        <taxon>Bacteria</taxon>
        <taxon>Bacillati</taxon>
        <taxon>Actinomycetota</taxon>
        <taxon>Actinomycetes</taxon>
        <taxon>Mycobacteriales</taxon>
        <taxon>Gordoniaceae</taxon>
        <taxon>Skermania</taxon>
    </lineage>
</organism>
<evidence type="ECO:0000313" key="2">
    <source>
        <dbReference type="Proteomes" id="UP000887023"/>
    </source>
</evidence>
<keyword evidence="2" id="KW-1185">Reference proteome</keyword>
<protein>
    <submittedName>
        <fullName evidence="1">Uncharacterized protein</fullName>
    </submittedName>
</protein>
<accession>A0ABX8S4Q4</accession>
<dbReference type="Proteomes" id="UP000887023">
    <property type="component" value="Chromosome"/>
</dbReference>
<dbReference type="EMBL" id="CP079105">
    <property type="protein sequence ID" value="QXQ12794.1"/>
    <property type="molecule type" value="Genomic_DNA"/>
</dbReference>
<dbReference type="RefSeq" id="WP_066467489.1">
    <property type="nucleotide sequence ID" value="NZ_CBCRUZ010000002.1"/>
</dbReference>
<gene>
    <name evidence="1" type="ORF">KV203_12735</name>
</gene>
<evidence type="ECO:0000313" key="1">
    <source>
        <dbReference type="EMBL" id="QXQ12794.1"/>
    </source>
</evidence>
<reference evidence="1" key="1">
    <citation type="submission" date="2021-07" db="EMBL/GenBank/DDBJ databases">
        <title>Candidatus Kaistella beijingensis sp. nov. isolated from a municipal wastewater treatment plant is involved in sludge foaming.</title>
        <authorList>
            <person name="Song Y."/>
            <person name="Liu S.-J."/>
        </authorList>
    </citation>
    <scope>NUCLEOTIDE SEQUENCE</scope>
    <source>
        <strain evidence="1">DSM 43998</strain>
    </source>
</reference>
<proteinExistence type="predicted"/>
<name>A0ABX8S4Q4_9ACTN</name>